<comment type="caution">
    <text evidence="3">The sequence shown here is derived from an EMBL/GenBank/DDBJ whole genome shotgun (WGS) entry which is preliminary data.</text>
</comment>
<dbReference type="AlphaFoldDB" id="A0A371PHG6"/>
<evidence type="ECO:0008006" key="5">
    <source>
        <dbReference type="Google" id="ProtNLM"/>
    </source>
</evidence>
<evidence type="ECO:0000313" key="4">
    <source>
        <dbReference type="Proteomes" id="UP000261905"/>
    </source>
</evidence>
<evidence type="ECO:0000256" key="1">
    <source>
        <dbReference type="SAM" id="MobiDB-lite"/>
    </source>
</evidence>
<dbReference type="OrthoDB" id="2620571at2"/>
<sequence>MNLTNKKRKKAATAGALLLAVMLTMSACGANANNPNNSANPNNNETGSPVDQLPDNNGVQEPGAPSDNDDNSTDNNGNGNGEASPIRAEGTYTGLIDSNSLEITTDSGAGAYRIPEELRSIVDELPSDVKVKFEYTEKAVEGETDLKQLWLTKIEAVQ</sequence>
<dbReference type="EMBL" id="QUBQ01000001">
    <property type="protein sequence ID" value="REK75676.1"/>
    <property type="molecule type" value="Genomic_DNA"/>
</dbReference>
<feature type="region of interest" description="Disordered" evidence="1">
    <location>
        <begin position="28"/>
        <end position="99"/>
    </location>
</feature>
<dbReference type="Proteomes" id="UP000261905">
    <property type="component" value="Unassembled WGS sequence"/>
</dbReference>
<gene>
    <name evidence="3" type="ORF">DX130_00925</name>
</gene>
<protein>
    <recommendedName>
        <fullName evidence="5">Lipoprotein</fullName>
    </recommendedName>
</protein>
<reference evidence="3 4" key="1">
    <citation type="submission" date="2018-08" db="EMBL/GenBank/DDBJ databases">
        <title>Paenibacillus sp. M4BSY-1, whole genome shotgun sequence.</title>
        <authorList>
            <person name="Tuo L."/>
        </authorList>
    </citation>
    <scope>NUCLEOTIDE SEQUENCE [LARGE SCALE GENOMIC DNA]</scope>
    <source>
        <strain evidence="3 4">M4BSY-1</strain>
    </source>
</reference>
<feature type="compositionally biased region" description="Low complexity" evidence="1">
    <location>
        <begin position="28"/>
        <end position="44"/>
    </location>
</feature>
<keyword evidence="2" id="KW-0732">Signal</keyword>
<feature type="signal peptide" evidence="2">
    <location>
        <begin position="1"/>
        <end position="32"/>
    </location>
</feature>
<name>A0A371PHG6_9BACL</name>
<evidence type="ECO:0000313" key="3">
    <source>
        <dbReference type="EMBL" id="REK75676.1"/>
    </source>
</evidence>
<evidence type="ECO:0000256" key="2">
    <source>
        <dbReference type="SAM" id="SignalP"/>
    </source>
</evidence>
<keyword evidence="4" id="KW-1185">Reference proteome</keyword>
<dbReference type="RefSeq" id="WP_116042100.1">
    <property type="nucleotide sequence ID" value="NZ_QUBQ01000001.1"/>
</dbReference>
<feature type="compositionally biased region" description="Polar residues" evidence="1">
    <location>
        <begin position="45"/>
        <end position="59"/>
    </location>
</feature>
<dbReference type="PROSITE" id="PS51257">
    <property type="entry name" value="PROKAR_LIPOPROTEIN"/>
    <property type="match status" value="1"/>
</dbReference>
<organism evidence="3 4">
    <name type="scientific">Paenibacillus paeoniae</name>
    <dbReference type="NCBI Taxonomy" id="2292705"/>
    <lineage>
        <taxon>Bacteria</taxon>
        <taxon>Bacillati</taxon>
        <taxon>Bacillota</taxon>
        <taxon>Bacilli</taxon>
        <taxon>Bacillales</taxon>
        <taxon>Paenibacillaceae</taxon>
        <taxon>Paenibacillus</taxon>
    </lineage>
</organism>
<proteinExistence type="predicted"/>
<feature type="chain" id="PRO_5016794410" description="Lipoprotein" evidence="2">
    <location>
        <begin position="33"/>
        <end position="158"/>
    </location>
</feature>
<accession>A0A371PHG6</accession>